<comment type="caution">
    <text evidence="1">The sequence shown here is derived from an EMBL/GenBank/DDBJ whole genome shotgun (WGS) entry which is preliminary data.</text>
</comment>
<dbReference type="Proteomes" id="UP000820669">
    <property type="component" value="Unassembled WGS sequence"/>
</dbReference>
<dbReference type="EMBL" id="JAAXLA010000055">
    <property type="protein sequence ID" value="NMI00372.1"/>
    <property type="molecule type" value="Genomic_DNA"/>
</dbReference>
<protein>
    <submittedName>
        <fullName evidence="1">Uncharacterized protein</fullName>
    </submittedName>
</protein>
<accession>A0ABX1SFN8</accession>
<gene>
    <name evidence="1" type="ORF">HF526_24100</name>
</gene>
<reference evidence="1 2" key="1">
    <citation type="submission" date="2020-04" db="EMBL/GenBank/DDBJ databases">
        <authorList>
            <person name="Klaysubun C."/>
            <person name="Duangmal K."/>
            <person name="Lipun K."/>
        </authorList>
    </citation>
    <scope>NUCLEOTIDE SEQUENCE [LARGE SCALE GENOMIC DNA]</scope>
    <source>
        <strain evidence="1 2">K10HN5</strain>
    </source>
</reference>
<sequence>MDNPMVHLLGRKAGRITTDAFIGTLVTADPPRPGDVISWLTVFDDALAILDRPVLVLDPDIDLVLAGGQLAIIRPPAFERLCPDLQISQARVPHHMRVVTNALPTAPDTAAAIDSVCQHRTRAGRLLREISSFSAEQWHARTAGRVAEVLSRRGFRREDISDDSGELSMTAEPVPTLLELLASRYFTSDVDAEEMRADNARRRT</sequence>
<organism evidence="1 2">
    <name type="scientific">Pseudonocardia acidicola</name>
    <dbReference type="NCBI Taxonomy" id="2724939"/>
    <lineage>
        <taxon>Bacteria</taxon>
        <taxon>Bacillati</taxon>
        <taxon>Actinomycetota</taxon>
        <taxon>Actinomycetes</taxon>
        <taxon>Pseudonocardiales</taxon>
        <taxon>Pseudonocardiaceae</taxon>
        <taxon>Pseudonocardia</taxon>
    </lineage>
</organism>
<evidence type="ECO:0000313" key="1">
    <source>
        <dbReference type="EMBL" id="NMI00372.1"/>
    </source>
</evidence>
<dbReference type="RefSeq" id="WP_169383849.1">
    <property type="nucleotide sequence ID" value="NZ_JAAXLA010000055.1"/>
</dbReference>
<evidence type="ECO:0000313" key="2">
    <source>
        <dbReference type="Proteomes" id="UP000820669"/>
    </source>
</evidence>
<keyword evidence="2" id="KW-1185">Reference proteome</keyword>
<name>A0ABX1SFN8_9PSEU</name>
<proteinExistence type="predicted"/>